<keyword evidence="8" id="KW-1185">Reference proteome</keyword>
<comment type="caution">
    <text evidence="7">The sequence shown here is derived from an EMBL/GenBank/DDBJ whole genome shotgun (WGS) entry which is preliminary data.</text>
</comment>
<protein>
    <submittedName>
        <fullName evidence="7">GMC oxidoreductase</fullName>
    </submittedName>
</protein>
<evidence type="ECO:0000313" key="7">
    <source>
        <dbReference type="EMBL" id="MFD2237520.1"/>
    </source>
</evidence>
<comment type="cofactor">
    <cofactor evidence="1">
        <name>FAD</name>
        <dbReference type="ChEBI" id="CHEBI:57692"/>
    </cofactor>
</comment>
<dbReference type="PANTHER" id="PTHR42784:SF1">
    <property type="entry name" value="PYRANOSE 2-OXIDASE"/>
    <property type="match status" value="1"/>
</dbReference>
<evidence type="ECO:0000259" key="6">
    <source>
        <dbReference type="Pfam" id="PF05199"/>
    </source>
</evidence>
<dbReference type="EMBL" id="JBHUIJ010000009">
    <property type="protein sequence ID" value="MFD2237520.1"/>
    <property type="molecule type" value="Genomic_DNA"/>
</dbReference>
<evidence type="ECO:0000256" key="4">
    <source>
        <dbReference type="ARBA" id="ARBA00022827"/>
    </source>
</evidence>
<keyword evidence="3" id="KW-0285">Flavoprotein</keyword>
<name>A0ABW5CMS8_9HYPH</name>
<dbReference type="SUPFAM" id="SSF54373">
    <property type="entry name" value="FAD-linked reductases, C-terminal domain"/>
    <property type="match status" value="1"/>
</dbReference>
<keyword evidence="5" id="KW-0560">Oxidoreductase</keyword>
<dbReference type="Gene3D" id="3.50.50.60">
    <property type="entry name" value="FAD/NAD(P)-binding domain"/>
    <property type="match status" value="2"/>
</dbReference>
<dbReference type="SUPFAM" id="SSF51905">
    <property type="entry name" value="FAD/NAD(P)-binding domain"/>
    <property type="match status" value="1"/>
</dbReference>
<evidence type="ECO:0000256" key="5">
    <source>
        <dbReference type="ARBA" id="ARBA00023002"/>
    </source>
</evidence>
<feature type="domain" description="Glucose-methanol-choline oxidoreductase C-terminal" evidence="6">
    <location>
        <begin position="381"/>
        <end position="511"/>
    </location>
</feature>
<accession>A0ABW5CMS8</accession>
<gene>
    <name evidence="7" type="ORF">ACFSKQ_08585</name>
</gene>
<comment type="similarity">
    <text evidence="2">Belongs to the GMC oxidoreductase family.</text>
</comment>
<proteinExistence type="inferred from homology"/>
<dbReference type="InterPro" id="IPR007867">
    <property type="entry name" value="GMC_OxRtase_C"/>
</dbReference>
<keyword evidence="4" id="KW-0274">FAD</keyword>
<organism evidence="7 8">
    <name type="scientific">Aureimonas populi</name>
    <dbReference type="NCBI Taxonomy" id="1701758"/>
    <lineage>
        <taxon>Bacteria</taxon>
        <taxon>Pseudomonadati</taxon>
        <taxon>Pseudomonadota</taxon>
        <taxon>Alphaproteobacteria</taxon>
        <taxon>Hyphomicrobiales</taxon>
        <taxon>Aurantimonadaceae</taxon>
        <taxon>Aureimonas</taxon>
    </lineage>
</organism>
<reference evidence="8" key="1">
    <citation type="journal article" date="2019" name="Int. J. Syst. Evol. Microbiol.">
        <title>The Global Catalogue of Microorganisms (GCM) 10K type strain sequencing project: providing services to taxonomists for standard genome sequencing and annotation.</title>
        <authorList>
            <consortium name="The Broad Institute Genomics Platform"/>
            <consortium name="The Broad Institute Genome Sequencing Center for Infectious Disease"/>
            <person name="Wu L."/>
            <person name="Ma J."/>
        </authorList>
    </citation>
    <scope>NUCLEOTIDE SEQUENCE [LARGE SCALE GENOMIC DNA]</scope>
    <source>
        <strain evidence="8">ZS-35-S2</strain>
    </source>
</reference>
<evidence type="ECO:0000313" key="8">
    <source>
        <dbReference type="Proteomes" id="UP001597371"/>
    </source>
</evidence>
<dbReference type="Pfam" id="PF05199">
    <property type="entry name" value="GMC_oxred_C"/>
    <property type="match status" value="1"/>
</dbReference>
<dbReference type="PANTHER" id="PTHR42784">
    <property type="entry name" value="PYRANOSE 2-OXIDASE"/>
    <property type="match status" value="1"/>
</dbReference>
<dbReference type="RefSeq" id="WP_209737664.1">
    <property type="nucleotide sequence ID" value="NZ_CP072611.1"/>
</dbReference>
<dbReference type="Proteomes" id="UP001597371">
    <property type="component" value="Unassembled WGS sequence"/>
</dbReference>
<evidence type="ECO:0000256" key="3">
    <source>
        <dbReference type="ARBA" id="ARBA00022630"/>
    </source>
</evidence>
<sequence length="553" mass="60915">MPIFTLDKAEGGADSASAAFCIIGGGVAGLLVANRLAQAGQRVIVIESGLEVFDTQADGLNEIESSGRSYVGALTGRSRILGGSSSRWGGCMVPLTAHDLGPRPYISLPAWPLAPGELERHQPELDRLFHLDHSPYDSLDEPDLPPPYEDLVRRWPKWIAPKHRNVAVVLRETIRKNKNLTVWLGATAQDFVTNTESGRLESIVARGFNGRAITVRADRFVFAAGSLETTRLLLLMDRYSNGRIFEGCDALGHYFQDHLSRQLGEVEPMDRDATSRLFGRRYSAHVRRSLHLELSAEAQRKYAVSSAYARIEADVAAQRSIRWIKSNLKTGGNSFTIRQLINVVEDAGDISRLVFDRFAKKQLFMPKDVPITLSFVVEQVPQWENRLYLSQERDALGMPKAHLSWRTGEVEERTFRTCMEVTRAYWRACGLDKICSIRWDADLSDPVSLVAERAGDWAHPSGTTRMGTDPRTSVVRPDLECHHIPNVSVVSASTFPTAGASNPTLTLMRLALRCADTLLAESRKIAMPLAGGVLSTAATAGRPSGGQLAASSR</sequence>
<dbReference type="InterPro" id="IPR036188">
    <property type="entry name" value="FAD/NAD-bd_sf"/>
</dbReference>
<dbReference type="InterPro" id="IPR051473">
    <property type="entry name" value="P2Ox-like"/>
</dbReference>
<evidence type="ECO:0000256" key="1">
    <source>
        <dbReference type="ARBA" id="ARBA00001974"/>
    </source>
</evidence>
<evidence type="ECO:0000256" key="2">
    <source>
        <dbReference type="ARBA" id="ARBA00010790"/>
    </source>
</evidence>